<evidence type="ECO:0000256" key="6">
    <source>
        <dbReference type="SAM" id="MobiDB-lite"/>
    </source>
</evidence>
<dbReference type="PATRIC" id="fig|670052.7.peg.2737"/>
<dbReference type="AlphaFoldDB" id="A0A1B1BLZ6"/>
<comment type="similarity">
    <text evidence="1">In the C-terminal section; belongs to the class-I pyridoxal-phosphate-dependent aminotransferase family.</text>
</comment>
<evidence type="ECO:0000256" key="2">
    <source>
        <dbReference type="ARBA" id="ARBA00022898"/>
    </source>
</evidence>
<dbReference type="Pfam" id="PF00392">
    <property type="entry name" value="GntR"/>
    <property type="match status" value="1"/>
</dbReference>
<evidence type="ECO:0000256" key="3">
    <source>
        <dbReference type="ARBA" id="ARBA00023015"/>
    </source>
</evidence>
<dbReference type="GO" id="GO:0030170">
    <property type="term" value="F:pyridoxal phosphate binding"/>
    <property type="evidence" value="ECO:0007669"/>
    <property type="project" value="InterPro"/>
</dbReference>
<dbReference type="InterPro" id="IPR051446">
    <property type="entry name" value="HTH_trans_reg/aminotransferase"/>
</dbReference>
<evidence type="ECO:0000259" key="7">
    <source>
        <dbReference type="PROSITE" id="PS50949"/>
    </source>
</evidence>
<sequence>MNAHELPILLDRASELPLAAQLATALRRAILDGVLRHDEVLPSTRMLATSVRVSRGTVVAAYDQLAGEGYLLARPGSATRVMVERPETLTDAVVDSRGSLSRDLARPPAPRGAQDTSPLPTPPPMIDLAPGHPSTQTLVDPAWTAAWRWAVAASGRSDSPPPSGTLELRTAIAEHVRRARGLACRPEDVIVTAGTSDALASIGLALATVVGEHQPQPAPRIAVEDPGYPTARRVLRRVGARLQPVRTDENGIDLAALAAVTAAPHAVLVTPSHQYPLGSSLSVQARLDLLDWARASGAAVIEDDYDSEFRFGTSPLPALATLDTSGRVALVGSFSKTVTPWIRCGYIVATGDLGAALHEVRNDLGPSVSGVQQAALAHYLGSGGLARNVTRVRREYAHRRALVIGALGSLPGVRLSGLDGGLHVVVHLSPATGAGTTGTDASALVAHAAARGVRVASLADYAVVDRGQQGLVLGYGAPTDLELGRALEVLAQLLAHSART</sequence>
<keyword evidence="4" id="KW-0238">DNA-binding</keyword>
<dbReference type="SUPFAM" id="SSF46785">
    <property type="entry name" value="Winged helix' DNA-binding domain"/>
    <property type="match status" value="1"/>
</dbReference>
<dbReference type="RefSeq" id="WP_066597139.1">
    <property type="nucleotide sequence ID" value="NZ_CP016282.1"/>
</dbReference>
<dbReference type="KEGG" id="cart:PA27867_2665"/>
<accession>A0A1B1BLZ6</accession>
<dbReference type="PANTHER" id="PTHR46577:SF1">
    <property type="entry name" value="HTH-TYPE TRANSCRIPTIONAL REGULATORY PROTEIN GABR"/>
    <property type="match status" value="1"/>
</dbReference>
<dbReference type="Proteomes" id="UP000092582">
    <property type="component" value="Chromosome 1"/>
</dbReference>
<dbReference type="Gene3D" id="1.10.10.10">
    <property type="entry name" value="Winged helix-like DNA-binding domain superfamily/Winged helix DNA-binding domain"/>
    <property type="match status" value="1"/>
</dbReference>
<proteinExistence type="inferred from homology"/>
<dbReference type="Pfam" id="PF00155">
    <property type="entry name" value="Aminotran_1_2"/>
    <property type="match status" value="1"/>
</dbReference>
<organism evidence="8 9">
    <name type="scientific">Cryobacterium arcticum</name>
    <dbReference type="NCBI Taxonomy" id="670052"/>
    <lineage>
        <taxon>Bacteria</taxon>
        <taxon>Bacillati</taxon>
        <taxon>Actinomycetota</taxon>
        <taxon>Actinomycetes</taxon>
        <taxon>Micrococcales</taxon>
        <taxon>Microbacteriaceae</taxon>
        <taxon>Cryobacterium</taxon>
    </lineage>
</organism>
<dbReference type="InterPro" id="IPR015421">
    <property type="entry name" value="PyrdxlP-dep_Trfase_major"/>
</dbReference>
<dbReference type="PROSITE" id="PS50949">
    <property type="entry name" value="HTH_GNTR"/>
    <property type="match status" value="1"/>
</dbReference>
<reference evidence="8 9" key="1">
    <citation type="submission" date="2016-06" db="EMBL/GenBank/DDBJ databases">
        <title>Genome sequencing of Cryobacterium arcticum PAMC 27867.</title>
        <authorList>
            <person name="Lee J."/>
            <person name="Kim O.-S."/>
        </authorList>
    </citation>
    <scope>NUCLEOTIDE SEQUENCE [LARGE SCALE GENOMIC DNA]</scope>
    <source>
        <strain evidence="8 9">PAMC 27867</strain>
    </source>
</reference>
<keyword evidence="5" id="KW-0804">Transcription</keyword>
<dbReference type="PANTHER" id="PTHR46577">
    <property type="entry name" value="HTH-TYPE TRANSCRIPTIONAL REGULATORY PROTEIN GABR"/>
    <property type="match status" value="1"/>
</dbReference>
<dbReference type="InterPro" id="IPR004839">
    <property type="entry name" value="Aminotransferase_I/II_large"/>
</dbReference>
<keyword evidence="9" id="KW-1185">Reference proteome</keyword>
<evidence type="ECO:0000256" key="5">
    <source>
        <dbReference type="ARBA" id="ARBA00023163"/>
    </source>
</evidence>
<feature type="domain" description="HTH gntR-type" evidence="7">
    <location>
        <begin position="16"/>
        <end position="84"/>
    </location>
</feature>
<keyword evidence="3" id="KW-0805">Transcription regulation</keyword>
<name>A0A1B1BLZ6_9MICO</name>
<dbReference type="CDD" id="cd00609">
    <property type="entry name" value="AAT_like"/>
    <property type="match status" value="1"/>
</dbReference>
<dbReference type="InterPro" id="IPR000524">
    <property type="entry name" value="Tscrpt_reg_HTH_GntR"/>
</dbReference>
<dbReference type="InterPro" id="IPR036390">
    <property type="entry name" value="WH_DNA-bd_sf"/>
</dbReference>
<dbReference type="CDD" id="cd07377">
    <property type="entry name" value="WHTH_GntR"/>
    <property type="match status" value="1"/>
</dbReference>
<evidence type="ECO:0000256" key="1">
    <source>
        <dbReference type="ARBA" id="ARBA00005384"/>
    </source>
</evidence>
<keyword evidence="2" id="KW-0663">Pyridoxal phosphate</keyword>
<dbReference type="InterPro" id="IPR015424">
    <property type="entry name" value="PyrdxlP-dep_Trfase"/>
</dbReference>
<dbReference type="SMART" id="SM00345">
    <property type="entry name" value="HTH_GNTR"/>
    <property type="match status" value="1"/>
</dbReference>
<evidence type="ECO:0000256" key="4">
    <source>
        <dbReference type="ARBA" id="ARBA00023125"/>
    </source>
</evidence>
<dbReference type="GO" id="GO:0003677">
    <property type="term" value="F:DNA binding"/>
    <property type="evidence" value="ECO:0007669"/>
    <property type="project" value="UniProtKB-KW"/>
</dbReference>
<dbReference type="EMBL" id="CP016282">
    <property type="protein sequence ID" value="ANP73605.1"/>
    <property type="molecule type" value="Genomic_DNA"/>
</dbReference>
<dbReference type="GO" id="GO:0003700">
    <property type="term" value="F:DNA-binding transcription factor activity"/>
    <property type="evidence" value="ECO:0007669"/>
    <property type="project" value="InterPro"/>
</dbReference>
<evidence type="ECO:0000313" key="8">
    <source>
        <dbReference type="EMBL" id="ANP73605.1"/>
    </source>
</evidence>
<dbReference type="SUPFAM" id="SSF53383">
    <property type="entry name" value="PLP-dependent transferases"/>
    <property type="match status" value="1"/>
</dbReference>
<dbReference type="Gene3D" id="3.40.640.10">
    <property type="entry name" value="Type I PLP-dependent aspartate aminotransferase-like (Major domain)"/>
    <property type="match status" value="1"/>
</dbReference>
<evidence type="ECO:0000313" key="9">
    <source>
        <dbReference type="Proteomes" id="UP000092582"/>
    </source>
</evidence>
<dbReference type="InterPro" id="IPR036388">
    <property type="entry name" value="WH-like_DNA-bd_sf"/>
</dbReference>
<protein>
    <submittedName>
        <fullName evidence="8">GntR family transcriptional regulator</fullName>
    </submittedName>
</protein>
<gene>
    <name evidence="8" type="ORF">PA27867_2665</name>
</gene>
<feature type="region of interest" description="Disordered" evidence="6">
    <location>
        <begin position="94"/>
        <end position="135"/>
    </location>
</feature>